<accession>A0AAD3TKG9</accession>
<dbReference type="AlphaFoldDB" id="A0AAD3TKG9"/>
<evidence type="ECO:0000313" key="1">
    <source>
        <dbReference type="EMBL" id="GMH30407.1"/>
    </source>
</evidence>
<gene>
    <name evidence="1" type="ORF">Nepgr_032250</name>
</gene>
<keyword evidence="2" id="KW-1185">Reference proteome</keyword>
<dbReference type="Proteomes" id="UP001279734">
    <property type="component" value="Unassembled WGS sequence"/>
</dbReference>
<evidence type="ECO:0000313" key="2">
    <source>
        <dbReference type="Proteomes" id="UP001279734"/>
    </source>
</evidence>
<comment type="caution">
    <text evidence="1">The sequence shown here is derived from an EMBL/GenBank/DDBJ whole genome shotgun (WGS) entry which is preliminary data.</text>
</comment>
<proteinExistence type="predicted"/>
<organism evidence="1 2">
    <name type="scientific">Nepenthes gracilis</name>
    <name type="common">Slender pitcher plant</name>
    <dbReference type="NCBI Taxonomy" id="150966"/>
    <lineage>
        <taxon>Eukaryota</taxon>
        <taxon>Viridiplantae</taxon>
        <taxon>Streptophyta</taxon>
        <taxon>Embryophyta</taxon>
        <taxon>Tracheophyta</taxon>
        <taxon>Spermatophyta</taxon>
        <taxon>Magnoliopsida</taxon>
        <taxon>eudicotyledons</taxon>
        <taxon>Gunneridae</taxon>
        <taxon>Pentapetalae</taxon>
        <taxon>Caryophyllales</taxon>
        <taxon>Nepenthaceae</taxon>
        <taxon>Nepenthes</taxon>
    </lineage>
</organism>
<protein>
    <submittedName>
        <fullName evidence="1">Uncharacterized protein</fullName>
    </submittedName>
</protein>
<dbReference type="EMBL" id="BSYO01000038">
    <property type="protein sequence ID" value="GMH30407.1"/>
    <property type="molecule type" value="Genomic_DNA"/>
</dbReference>
<sequence length="140" mass="15299">MGKELQQQFYQPHSTPRRSFARISARANSQGEATALASMSWRIITTNTQQPSLGCFSHSAMCLQGAFREAASHADLKLRETGWDLATPAIDLVDVDVQPSSRLVLDGLFLYLVSGCCALAWAYERRAGLAEDGFSGCILD</sequence>
<reference evidence="1" key="1">
    <citation type="submission" date="2023-05" db="EMBL/GenBank/DDBJ databases">
        <title>Nepenthes gracilis genome sequencing.</title>
        <authorList>
            <person name="Fukushima K."/>
        </authorList>
    </citation>
    <scope>NUCLEOTIDE SEQUENCE</scope>
    <source>
        <strain evidence="1">SING2019-196</strain>
    </source>
</reference>
<name>A0AAD3TKG9_NEPGR</name>